<evidence type="ECO:0000256" key="1">
    <source>
        <dbReference type="ARBA" id="ARBA00022670"/>
    </source>
</evidence>
<sequence length="463" mass="52498">MSTTSRYLIKFQQGDLARLRERLLADLSREYFALLLGKARKINGYTIITVIDLLFLAQSDYAQQSGAFLRIRKDFIHKALVELTNRYDVDTIIDVHTHPFSQASVSFSSTDDGDERTFFRFLNETFAGLHYASIVFSQHRYSARIWMVSNGTFIARKALLKTQTSPEQIASADFPRLEEQRSKKAAQGVREGVFQRSTLALGLDVMRSMMEDQVISIVGVGGLGSIIAEHLIHMGFHELHLIDPDVLEMSNLNRVVGAYYEDAQQQRSKVEVVKRHMTHINPYATVLAWQKDVHDKEIESVLALSDWIIVATDNHASRLKAQELSILYCVPLISVGVNITVKNGHLEDMSGEVITARVGDYLCLHCLKRIHPIQIASERHPEQAIRDALVKRGYVIGKEIKEPAVKTLNAAVATMAVEVLLNQYTEARRHAPILVYENNGSMQIYEDDESVRHRNKHCFLCHI</sequence>
<keyword evidence="2" id="KW-0479">Metal-binding</keyword>
<dbReference type="RefSeq" id="WP_162005406.1">
    <property type="nucleotide sequence ID" value="NZ_BKZW01000002.1"/>
</dbReference>
<dbReference type="PANTHER" id="PTHR43267:SF1">
    <property type="entry name" value="TRNA THREONYLCARBAMOYLADENOSINE DEHYDRATASE"/>
    <property type="match status" value="1"/>
</dbReference>
<dbReference type="GO" id="GO:0046872">
    <property type="term" value="F:metal ion binding"/>
    <property type="evidence" value="ECO:0007669"/>
    <property type="project" value="UniProtKB-KW"/>
</dbReference>
<gene>
    <name evidence="8" type="ORF">KDW_39430</name>
</gene>
<evidence type="ECO:0000313" key="8">
    <source>
        <dbReference type="EMBL" id="GER89781.1"/>
    </source>
</evidence>
<dbReference type="GO" id="GO:0061503">
    <property type="term" value="F:tRNA threonylcarbamoyladenosine dehydratase"/>
    <property type="evidence" value="ECO:0007669"/>
    <property type="project" value="TreeGrafter"/>
</dbReference>
<dbReference type="GO" id="GO:0008237">
    <property type="term" value="F:metallopeptidase activity"/>
    <property type="evidence" value="ECO:0007669"/>
    <property type="project" value="UniProtKB-KW"/>
</dbReference>
<dbReference type="InterPro" id="IPR000594">
    <property type="entry name" value="ThiF_NAD_FAD-bd"/>
</dbReference>
<dbReference type="InterPro" id="IPR045886">
    <property type="entry name" value="ThiF/MoeB/HesA"/>
</dbReference>
<name>A0A5J4KTI3_9CHLR</name>
<evidence type="ECO:0008006" key="10">
    <source>
        <dbReference type="Google" id="ProtNLM"/>
    </source>
</evidence>
<dbReference type="Gene3D" id="3.40.50.720">
    <property type="entry name" value="NAD(P)-binding Rossmann-like Domain"/>
    <property type="match status" value="1"/>
</dbReference>
<dbReference type="PANTHER" id="PTHR43267">
    <property type="entry name" value="TRNA THREONYLCARBAMOYLADENOSINE DEHYDRATASE"/>
    <property type="match status" value="1"/>
</dbReference>
<comment type="caution">
    <text evidence="8">The sequence shown here is derived from an EMBL/GenBank/DDBJ whole genome shotgun (WGS) entry which is preliminary data.</text>
</comment>
<dbReference type="InterPro" id="IPR035985">
    <property type="entry name" value="Ubiquitin-activating_enz"/>
</dbReference>
<dbReference type="EMBL" id="BKZW01000002">
    <property type="protein sequence ID" value="GER89781.1"/>
    <property type="molecule type" value="Genomic_DNA"/>
</dbReference>
<accession>A0A5J4KTI3</accession>
<keyword evidence="1" id="KW-0645">Protease</keyword>
<evidence type="ECO:0000313" key="9">
    <source>
        <dbReference type="Proteomes" id="UP000326912"/>
    </source>
</evidence>
<evidence type="ECO:0000256" key="2">
    <source>
        <dbReference type="ARBA" id="ARBA00022723"/>
    </source>
</evidence>
<keyword evidence="5" id="KW-0482">Metalloprotease</keyword>
<evidence type="ECO:0000256" key="4">
    <source>
        <dbReference type="ARBA" id="ARBA00022833"/>
    </source>
</evidence>
<proteinExistence type="predicted"/>
<feature type="domain" description="THIF-type NAD/FAD binding fold" evidence="6">
    <location>
        <begin position="211"/>
        <end position="430"/>
    </location>
</feature>
<dbReference type="Pfam" id="PF14464">
    <property type="entry name" value="Prok-JAB"/>
    <property type="match status" value="1"/>
</dbReference>
<evidence type="ECO:0000256" key="5">
    <source>
        <dbReference type="ARBA" id="ARBA00023049"/>
    </source>
</evidence>
<evidence type="ECO:0000259" key="6">
    <source>
        <dbReference type="Pfam" id="PF00899"/>
    </source>
</evidence>
<keyword evidence="9" id="KW-1185">Reference proteome</keyword>
<dbReference type="GO" id="GO:0061504">
    <property type="term" value="P:cyclic threonylcarbamoyladenosine biosynthetic process"/>
    <property type="evidence" value="ECO:0007669"/>
    <property type="project" value="TreeGrafter"/>
</dbReference>
<dbReference type="Pfam" id="PF00899">
    <property type="entry name" value="ThiF"/>
    <property type="match status" value="1"/>
</dbReference>
<dbReference type="InterPro" id="IPR028090">
    <property type="entry name" value="JAB_dom_prok"/>
</dbReference>
<protein>
    <recommendedName>
        <fullName evidence="10">THIF-type NAD/FAD binding fold domain-containing protein</fullName>
    </recommendedName>
</protein>
<organism evidence="8 9">
    <name type="scientific">Dictyobacter vulcani</name>
    <dbReference type="NCBI Taxonomy" id="2607529"/>
    <lineage>
        <taxon>Bacteria</taxon>
        <taxon>Bacillati</taxon>
        <taxon>Chloroflexota</taxon>
        <taxon>Ktedonobacteria</taxon>
        <taxon>Ktedonobacterales</taxon>
        <taxon>Dictyobacteraceae</taxon>
        <taxon>Dictyobacter</taxon>
    </lineage>
</organism>
<evidence type="ECO:0000256" key="3">
    <source>
        <dbReference type="ARBA" id="ARBA00022801"/>
    </source>
</evidence>
<keyword evidence="3" id="KW-0378">Hydrolase</keyword>
<dbReference type="AlphaFoldDB" id="A0A5J4KTI3"/>
<feature type="domain" description="JAB" evidence="7">
    <location>
        <begin position="16"/>
        <end position="117"/>
    </location>
</feature>
<dbReference type="GO" id="GO:0008641">
    <property type="term" value="F:ubiquitin-like modifier activating enzyme activity"/>
    <property type="evidence" value="ECO:0007669"/>
    <property type="project" value="InterPro"/>
</dbReference>
<reference evidence="8 9" key="1">
    <citation type="submission" date="2019-10" db="EMBL/GenBank/DDBJ databases">
        <title>Dictyobacter vulcani sp. nov., within the class Ktedonobacteria, isolated from soil of volcanic Mt. Zao.</title>
        <authorList>
            <person name="Zheng Y."/>
            <person name="Wang C.M."/>
            <person name="Sakai Y."/>
            <person name="Abe K."/>
            <person name="Yokota A."/>
            <person name="Yabe S."/>
        </authorList>
    </citation>
    <scope>NUCLEOTIDE SEQUENCE [LARGE SCALE GENOMIC DNA]</scope>
    <source>
        <strain evidence="8 9">W12</strain>
    </source>
</reference>
<dbReference type="GO" id="GO:0006508">
    <property type="term" value="P:proteolysis"/>
    <property type="evidence" value="ECO:0007669"/>
    <property type="project" value="UniProtKB-KW"/>
</dbReference>
<evidence type="ECO:0000259" key="7">
    <source>
        <dbReference type="Pfam" id="PF14464"/>
    </source>
</evidence>
<dbReference type="SUPFAM" id="SSF69572">
    <property type="entry name" value="Activating enzymes of the ubiquitin-like proteins"/>
    <property type="match status" value="1"/>
</dbReference>
<dbReference type="Proteomes" id="UP000326912">
    <property type="component" value="Unassembled WGS sequence"/>
</dbReference>
<keyword evidence="4" id="KW-0862">Zinc</keyword>